<evidence type="ECO:0000313" key="2">
    <source>
        <dbReference type="Proteomes" id="UP001162992"/>
    </source>
</evidence>
<comment type="caution">
    <text evidence="1">The sequence shown here is derived from an EMBL/GenBank/DDBJ whole genome shotgun (WGS) entry which is preliminary data.</text>
</comment>
<dbReference type="EMBL" id="CM055108">
    <property type="protein sequence ID" value="KAJ7525961.1"/>
    <property type="molecule type" value="Genomic_DNA"/>
</dbReference>
<reference evidence="2" key="1">
    <citation type="journal article" date="2024" name="Proc. Natl. Acad. Sci. U.S.A.">
        <title>Extraordinary preservation of gene collinearity over three hundred million years revealed in homosporous lycophytes.</title>
        <authorList>
            <person name="Li C."/>
            <person name="Wickell D."/>
            <person name="Kuo L.Y."/>
            <person name="Chen X."/>
            <person name="Nie B."/>
            <person name="Liao X."/>
            <person name="Peng D."/>
            <person name="Ji J."/>
            <person name="Jenkins J."/>
            <person name="Williams M."/>
            <person name="Shu S."/>
            <person name="Plott C."/>
            <person name="Barry K."/>
            <person name="Rajasekar S."/>
            <person name="Grimwood J."/>
            <person name="Han X."/>
            <person name="Sun S."/>
            <person name="Hou Z."/>
            <person name="He W."/>
            <person name="Dai G."/>
            <person name="Sun C."/>
            <person name="Schmutz J."/>
            <person name="Leebens-Mack J.H."/>
            <person name="Li F.W."/>
            <person name="Wang L."/>
        </authorList>
    </citation>
    <scope>NUCLEOTIDE SEQUENCE [LARGE SCALE GENOMIC DNA]</scope>
    <source>
        <strain evidence="2">cv. PW_Plant_1</strain>
    </source>
</reference>
<gene>
    <name evidence="1" type="ORF">O6H91_17G076100</name>
</gene>
<organism evidence="1 2">
    <name type="scientific">Diphasiastrum complanatum</name>
    <name type="common">Issler's clubmoss</name>
    <name type="synonym">Lycopodium complanatum</name>
    <dbReference type="NCBI Taxonomy" id="34168"/>
    <lineage>
        <taxon>Eukaryota</taxon>
        <taxon>Viridiplantae</taxon>
        <taxon>Streptophyta</taxon>
        <taxon>Embryophyta</taxon>
        <taxon>Tracheophyta</taxon>
        <taxon>Lycopodiopsida</taxon>
        <taxon>Lycopodiales</taxon>
        <taxon>Lycopodiaceae</taxon>
        <taxon>Lycopodioideae</taxon>
        <taxon>Diphasiastrum</taxon>
    </lineage>
</organism>
<evidence type="ECO:0000313" key="1">
    <source>
        <dbReference type="EMBL" id="KAJ7525961.1"/>
    </source>
</evidence>
<keyword evidence="2" id="KW-1185">Reference proteome</keyword>
<proteinExistence type="predicted"/>
<name>A0ACC2B869_DIPCM</name>
<dbReference type="Proteomes" id="UP001162992">
    <property type="component" value="Chromosome 17"/>
</dbReference>
<sequence>MPLPGFPHTILTENALPGTVSIDYNSSIPIMSNPPPYNNPYEISYKFNGSMAIIVVVVVSAFLFMGFFLFYIRNRWSFERRIITSFRQQEQATPGAAAGAGQPNPNGLDRTIVEKFPLMRYASSKAANVGRSGSLDCSVCLTEFQEEEKLRILPKCGHGFHADCIDMWLLSHSTCPLCRISLVPSAPDQIGTASASPLTDAALPEEPGPAPSDAPDGDPVNITIEMGDRKRLMEMVAVQALSRNSESFRKAAQDAELLPSTPGEEDGSTSSGRRKSMRKSRSMERYQRSSTSSIGERDDPHLRVSSEMGTEIVVGGKIQRHGSFSSASETWGSARSTGTDLGRLSMATSDILLGNEVGQQQARRNEDREWVSIDLDAATEPFTSSHISQYSQITHRIYDPAEVSSPKETHELKLEVFEGKYTSKR</sequence>
<protein>
    <submittedName>
        <fullName evidence="1">Uncharacterized protein</fullName>
    </submittedName>
</protein>
<accession>A0ACC2B869</accession>